<reference evidence="2 3" key="1">
    <citation type="journal article" date="2018" name="Front. Plant Sci.">
        <title>Red Clover (Trifolium pratense) and Zigzag Clover (T. medium) - A Picture of Genomic Similarities and Differences.</title>
        <authorList>
            <person name="Dluhosova J."/>
            <person name="Istvanek J."/>
            <person name="Nedelnik J."/>
            <person name="Repkova J."/>
        </authorList>
    </citation>
    <scope>NUCLEOTIDE SEQUENCE [LARGE SCALE GENOMIC DNA]</scope>
    <source>
        <strain evidence="3">cv. 10/8</strain>
        <tissue evidence="2">Leaf</tissue>
    </source>
</reference>
<dbReference type="Proteomes" id="UP000265520">
    <property type="component" value="Unassembled WGS sequence"/>
</dbReference>
<evidence type="ECO:0000256" key="1">
    <source>
        <dbReference type="SAM" id="MobiDB-lite"/>
    </source>
</evidence>
<sequence>PVIDHIGTSTSNLNDQGRTRKPPYWHQDYDTTMHEDELTDEDSRNLMTFAACVSEDPISYEDAQKVKNGEML</sequence>
<feature type="region of interest" description="Disordered" evidence="1">
    <location>
        <begin position="1"/>
        <end position="24"/>
    </location>
</feature>
<proteinExistence type="predicted"/>
<organism evidence="2 3">
    <name type="scientific">Trifolium medium</name>
    <dbReference type="NCBI Taxonomy" id="97028"/>
    <lineage>
        <taxon>Eukaryota</taxon>
        <taxon>Viridiplantae</taxon>
        <taxon>Streptophyta</taxon>
        <taxon>Embryophyta</taxon>
        <taxon>Tracheophyta</taxon>
        <taxon>Spermatophyta</taxon>
        <taxon>Magnoliopsida</taxon>
        <taxon>eudicotyledons</taxon>
        <taxon>Gunneridae</taxon>
        <taxon>Pentapetalae</taxon>
        <taxon>rosids</taxon>
        <taxon>fabids</taxon>
        <taxon>Fabales</taxon>
        <taxon>Fabaceae</taxon>
        <taxon>Papilionoideae</taxon>
        <taxon>50 kb inversion clade</taxon>
        <taxon>NPAAA clade</taxon>
        <taxon>Hologalegina</taxon>
        <taxon>IRL clade</taxon>
        <taxon>Trifolieae</taxon>
        <taxon>Trifolium</taxon>
    </lineage>
</organism>
<dbReference type="AlphaFoldDB" id="A0A392T1H4"/>
<keyword evidence="3" id="KW-1185">Reference proteome</keyword>
<accession>A0A392T1H4</accession>
<evidence type="ECO:0000313" key="3">
    <source>
        <dbReference type="Proteomes" id="UP000265520"/>
    </source>
</evidence>
<evidence type="ECO:0000313" key="2">
    <source>
        <dbReference type="EMBL" id="MCI54859.1"/>
    </source>
</evidence>
<feature type="non-terminal residue" evidence="2">
    <location>
        <position position="1"/>
    </location>
</feature>
<dbReference type="EMBL" id="LXQA010486377">
    <property type="protein sequence ID" value="MCI54859.1"/>
    <property type="molecule type" value="Genomic_DNA"/>
</dbReference>
<comment type="caution">
    <text evidence="2">The sequence shown here is derived from an EMBL/GenBank/DDBJ whole genome shotgun (WGS) entry which is preliminary data.</text>
</comment>
<feature type="compositionally biased region" description="Polar residues" evidence="1">
    <location>
        <begin position="7"/>
        <end position="16"/>
    </location>
</feature>
<protein>
    <submittedName>
        <fullName evidence="2">Uncharacterized protein</fullName>
    </submittedName>
</protein>
<name>A0A392T1H4_9FABA</name>